<evidence type="ECO:0000256" key="16">
    <source>
        <dbReference type="PROSITE-ProRule" id="PRU01330"/>
    </source>
</evidence>
<keyword evidence="6 20" id="KW-0436">Ligase</keyword>
<keyword evidence="10 15" id="KW-0460">Magnesium</keyword>
<dbReference type="PANTHER" id="PTHR43785">
    <property type="entry name" value="GAMMA-GLUTAMYLPUTRESCINE SYNTHETASE"/>
    <property type="match status" value="1"/>
</dbReference>
<feature type="binding site" evidence="15">
    <location>
        <position position="131"/>
    </location>
    <ligand>
        <name>Mg(2+)</name>
        <dbReference type="ChEBI" id="CHEBI:18420"/>
        <label>1</label>
    </ligand>
</feature>
<evidence type="ECO:0000259" key="19">
    <source>
        <dbReference type="PROSITE" id="PS51987"/>
    </source>
</evidence>
<evidence type="ECO:0000256" key="10">
    <source>
        <dbReference type="ARBA" id="ARBA00022842"/>
    </source>
</evidence>
<evidence type="ECO:0000256" key="1">
    <source>
        <dbReference type="ARBA" id="ARBA00004496"/>
    </source>
</evidence>
<evidence type="ECO:0000313" key="21">
    <source>
        <dbReference type="Proteomes" id="UP000649345"/>
    </source>
</evidence>
<comment type="subcellular location">
    <subcellularLocation>
        <location evidence="1">Cytoplasm</location>
    </subcellularLocation>
</comment>
<keyword evidence="8 14" id="KW-0547">Nucleotide-binding</keyword>
<dbReference type="InterPro" id="IPR036651">
    <property type="entry name" value="Gln_synt_N_sf"/>
</dbReference>
<accession>A0A923RL34</accession>
<dbReference type="Gene3D" id="3.10.20.70">
    <property type="entry name" value="Glutamine synthetase, N-terminal domain"/>
    <property type="match status" value="1"/>
</dbReference>
<dbReference type="Proteomes" id="UP000649345">
    <property type="component" value="Unassembled WGS sequence"/>
</dbReference>
<dbReference type="PROSITE" id="PS51987">
    <property type="entry name" value="GS_CATALYTIC"/>
    <property type="match status" value="1"/>
</dbReference>
<feature type="binding site" evidence="13">
    <location>
        <position position="320"/>
    </location>
    <ligand>
        <name>L-glutamate</name>
        <dbReference type="ChEBI" id="CHEBI:29985"/>
    </ligand>
</feature>
<feature type="binding site" evidence="15">
    <location>
        <position position="133"/>
    </location>
    <ligand>
        <name>Mg(2+)</name>
        <dbReference type="ChEBI" id="CHEBI:18420"/>
        <label>1</label>
    </ligand>
</feature>
<dbReference type="InterPro" id="IPR014746">
    <property type="entry name" value="Gln_synth/guanido_kin_cat_dom"/>
</dbReference>
<dbReference type="FunFam" id="3.30.590.10:FF:000003">
    <property type="entry name" value="Glutamine synthetase 2"/>
    <property type="match status" value="1"/>
</dbReference>
<feature type="binding site" evidence="13">
    <location>
        <position position="339"/>
    </location>
    <ligand>
        <name>L-glutamate</name>
        <dbReference type="ChEBI" id="CHEBI:29985"/>
    </ligand>
</feature>
<dbReference type="GO" id="GO:0006542">
    <property type="term" value="P:glutamine biosynthetic process"/>
    <property type="evidence" value="ECO:0007669"/>
    <property type="project" value="InterPro"/>
</dbReference>
<evidence type="ECO:0000256" key="3">
    <source>
        <dbReference type="ARBA" id="ARBA00012937"/>
    </source>
</evidence>
<comment type="cofactor">
    <cofactor evidence="15">
        <name>Mg(2+)</name>
        <dbReference type="ChEBI" id="CHEBI:18420"/>
    </cofactor>
    <text evidence="15">Binds 2 Mg(2+) ions per subunit.</text>
</comment>
<reference evidence="20" key="1">
    <citation type="submission" date="2020-08" db="EMBL/GenBank/DDBJ databases">
        <title>Genome public.</title>
        <authorList>
            <person name="Liu C."/>
            <person name="Sun Q."/>
        </authorList>
    </citation>
    <scope>NUCLEOTIDE SEQUENCE</scope>
    <source>
        <strain evidence="20">NSJ-68</strain>
    </source>
</reference>
<keyword evidence="21" id="KW-1185">Reference proteome</keyword>
<evidence type="ECO:0000256" key="5">
    <source>
        <dbReference type="ARBA" id="ARBA00022490"/>
    </source>
</evidence>
<proteinExistence type="inferred from homology"/>
<dbReference type="PROSITE" id="PS51986">
    <property type="entry name" value="GS_BETA_GRASP"/>
    <property type="match status" value="1"/>
</dbReference>
<dbReference type="EMBL" id="JACOOR010000002">
    <property type="protein sequence ID" value="MBC5658809.1"/>
    <property type="molecule type" value="Genomic_DNA"/>
</dbReference>
<evidence type="ECO:0000256" key="14">
    <source>
        <dbReference type="PIRSR" id="PIRSR604809-2"/>
    </source>
</evidence>
<name>A0A923RL34_9FIRM</name>
<dbReference type="Gene3D" id="3.30.590.10">
    <property type="entry name" value="Glutamine synthetase/guanido kinase, catalytic domain"/>
    <property type="match status" value="1"/>
</dbReference>
<sequence length="448" mass="50715">MGHYTKRDIMRLVEEEDVEFIRLQFTDLFGNLKNAAVTASQLEKALDNRYVFDGSCVEGFLHDNDMDMFLCPDLDTLAIFPWRPQQGKVARLICDIQKPDGTPYEGDSRYILKKVLKEAEALGYRFDVGPECEFFLFHTDDDGNPTVFSHEKAGYFDVSPIDQGENVRRDIILTLEEMGFEVESSYHEVASAQHEIDFRYDEALLSADNIMTFKLAVKTIAKRFGMHATFMPKPQAGVNGSSMHTNISLIRDGKNIFADENDPYGLSKEAYWFIGGLLKHAKGLSAITNPLVNSYKRIFPAQTGAGFTAPSYISWSPVNRSQMIRIPAQKSESTRIELRSPDPSCNPYLALAVSLAAGLDGIRNQIEPPKPVNQDVRKMTDEERKCLGIEPLPRNLAEAILGLEQDKLVKEVLGEELCKGYIAAKKKEWEDYCSQVSQWEIAQYLYRF</sequence>
<evidence type="ECO:0000256" key="17">
    <source>
        <dbReference type="RuleBase" id="RU000384"/>
    </source>
</evidence>
<protein>
    <recommendedName>
        <fullName evidence="4">Glutamine synthetase</fullName>
        <ecNumber evidence="3">6.3.1.2</ecNumber>
    </recommendedName>
    <alternativeName>
        <fullName evidence="12">Glutamate--ammonia ligase</fullName>
    </alternativeName>
    <alternativeName>
        <fullName evidence="11">Glutamine synthetase I alpha</fullName>
    </alternativeName>
</protein>
<dbReference type="RefSeq" id="WP_186873253.1">
    <property type="nucleotide sequence ID" value="NZ_JACOOR010000002.1"/>
</dbReference>
<dbReference type="Pfam" id="PF03951">
    <property type="entry name" value="Gln-synt_N"/>
    <property type="match status" value="1"/>
</dbReference>
<keyword evidence="5" id="KW-0963">Cytoplasm</keyword>
<evidence type="ECO:0000256" key="2">
    <source>
        <dbReference type="ARBA" id="ARBA00009897"/>
    </source>
</evidence>
<feature type="binding site" evidence="14">
    <location>
        <position position="320"/>
    </location>
    <ligand>
        <name>ATP</name>
        <dbReference type="ChEBI" id="CHEBI:30616"/>
    </ligand>
</feature>
<evidence type="ECO:0000256" key="13">
    <source>
        <dbReference type="PIRSR" id="PIRSR604809-1"/>
    </source>
</evidence>
<evidence type="ECO:0000256" key="11">
    <source>
        <dbReference type="ARBA" id="ARBA00030136"/>
    </source>
</evidence>
<evidence type="ECO:0000256" key="6">
    <source>
        <dbReference type="ARBA" id="ARBA00022598"/>
    </source>
</evidence>
<dbReference type="GO" id="GO:0005524">
    <property type="term" value="F:ATP binding"/>
    <property type="evidence" value="ECO:0007669"/>
    <property type="project" value="UniProtKB-KW"/>
</dbReference>
<feature type="binding site" evidence="15">
    <location>
        <position position="195"/>
    </location>
    <ligand>
        <name>Mg(2+)</name>
        <dbReference type="ChEBI" id="CHEBI:18420"/>
        <label>1</label>
    </ligand>
</feature>
<evidence type="ECO:0000256" key="15">
    <source>
        <dbReference type="PIRSR" id="PIRSR604809-3"/>
    </source>
</evidence>
<evidence type="ECO:0000313" key="20">
    <source>
        <dbReference type="EMBL" id="MBC5658809.1"/>
    </source>
</evidence>
<dbReference type="InterPro" id="IPR008146">
    <property type="entry name" value="Gln_synth_cat_dom"/>
</dbReference>
<dbReference type="GO" id="GO:0004356">
    <property type="term" value="F:glutamine synthetase activity"/>
    <property type="evidence" value="ECO:0007669"/>
    <property type="project" value="UniProtKB-EC"/>
</dbReference>
<feature type="domain" description="GS catalytic" evidence="19">
    <location>
        <begin position="108"/>
        <end position="448"/>
    </location>
</feature>
<dbReference type="InterPro" id="IPR004809">
    <property type="entry name" value="Gln_synth_I"/>
</dbReference>
<dbReference type="SUPFAM" id="SSF55931">
    <property type="entry name" value="Glutamine synthetase/guanido kinase"/>
    <property type="match status" value="1"/>
</dbReference>
<feature type="binding site" evidence="15">
    <location>
        <position position="244"/>
    </location>
    <ligand>
        <name>Mg(2+)</name>
        <dbReference type="ChEBI" id="CHEBI:18420"/>
        <label>1</label>
    </ligand>
</feature>
<dbReference type="AlphaFoldDB" id="A0A923RL34"/>
<evidence type="ECO:0000259" key="18">
    <source>
        <dbReference type="PROSITE" id="PS51986"/>
    </source>
</evidence>
<dbReference type="GO" id="GO:0005737">
    <property type="term" value="C:cytoplasm"/>
    <property type="evidence" value="ECO:0007669"/>
    <property type="project" value="UniProtKB-SubCell"/>
</dbReference>
<organism evidence="20 21">
    <name type="scientific">Anaerosacchariphilus hominis</name>
    <dbReference type="NCBI Taxonomy" id="2763017"/>
    <lineage>
        <taxon>Bacteria</taxon>
        <taxon>Bacillati</taxon>
        <taxon>Bacillota</taxon>
        <taxon>Clostridia</taxon>
        <taxon>Lachnospirales</taxon>
        <taxon>Lachnospiraceae</taxon>
        <taxon>Anaerosacchariphilus</taxon>
    </lineage>
</organism>
<keyword evidence="9 14" id="KW-0067">ATP-binding</keyword>
<comment type="caution">
    <text evidence="20">The sequence shown here is derived from an EMBL/GenBank/DDBJ whole genome shotgun (WGS) entry which is preliminary data.</text>
</comment>
<feature type="binding site" evidence="14">
    <location>
        <begin position="198"/>
        <end position="200"/>
    </location>
    <ligand>
        <name>ATP</name>
        <dbReference type="ChEBI" id="CHEBI:30616"/>
    </ligand>
</feature>
<dbReference type="EC" id="6.3.1.2" evidence="3"/>
<dbReference type="Pfam" id="PF00120">
    <property type="entry name" value="Gln-synt_C"/>
    <property type="match status" value="1"/>
</dbReference>
<feature type="binding site" evidence="15">
    <location>
        <position position="337"/>
    </location>
    <ligand>
        <name>Mg(2+)</name>
        <dbReference type="ChEBI" id="CHEBI:18420"/>
        <label>1</label>
    </ligand>
</feature>
<evidence type="ECO:0000256" key="8">
    <source>
        <dbReference type="ARBA" id="ARBA00022741"/>
    </source>
</evidence>
<dbReference type="SUPFAM" id="SSF54368">
    <property type="entry name" value="Glutamine synthetase, N-terminal domain"/>
    <property type="match status" value="1"/>
</dbReference>
<keyword evidence="7 15" id="KW-0479">Metal-binding</keyword>
<gene>
    <name evidence="20" type="primary">glnA</name>
    <name evidence="20" type="ORF">H8S44_03355</name>
</gene>
<evidence type="ECO:0000256" key="9">
    <source>
        <dbReference type="ARBA" id="ARBA00022840"/>
    </source>
</evidence>
<evidence type="ECO:0000256" key="7">
    <source>
        <dbReference type="ARBA" id="ARBA00022723"/>
    </source>
</evidence>
<dbReference type="InterPro" id="IPR008147">
    <property type="entry name" value="Gln_synt_N"/>
</dbReference>
<feature type="binding site" evidence="14">
    <location>
        <position position="183"/>
    </location>
    <ligand>
        <name>ATP</name>
        <dbReference type="ChEBI" id="CHEBI:30616"/>
    </ligand>
</feature>
<evidence type="ECO:0000256" key="12">
    <source>
        <dbReference type="ARBA" id="ARBA00030668"/>
    </source>
</evidence>
<feature type="binding site" evidence="13">
    <location>
        <position position="297"/>
    </location>
    <ligand>
        <name>L-glutamate</name>
        <dbReference type="ChEBI" id="CHEBI:29985"/>
    </ligand>
</feature>
<comment type="similarity">
    <text evidence="2 16 17">Belongs to the glutamine synthetase family.</text>
</comment>
<dbReference type="GO" id="GO:0046872">
    <property type="term" value="F:metal ion binding"/>
    <property type="evidence" value="ECO:0007669"/>
    <property type="project" value="UniProtKB-KW"/>
</dbReference>
<feature type="binding site" evidence="15">
    <location>
        <position position="188"/>
    </location>
    <ligand>
        <name>Mg(2+)</name>
        <dbReference type="ChEBI" id="CHEBI:18420"/>
        <label>1</label>
    </ligand>
</feature>
<evidence type="ECO:0000256" key="4">
    <source>
        <dbReference type="ARBA" id="ARBA00021364"/>
    </source>
</evidence>
<feature type="domain" description="GS beta-grasp" evidence="18">
    <location>
        <begin position="16"/>
        <end position="101"/>
    </location>
</feature>
<feature type="binding site" evidence="13">
    <location>
        <begin position="239"/>
        <end position="240"/>
    </location>
    <ligand>
        <name>L-glutamate</name>
        <dbReference type="ChEBI" id="CHEBI:29985"/>
    </ligand>
</feature>
<dbReference type="NCBIfam" id="TIGR00653">
    <property type="entry name" value="GlnA"/>
    <property type="match status" value="1"/>
</dbReference>
<dbReference type="SMART" id="SM01230">
    <property type="entry name" value="Gln-synt_C"/>
    <property type="match status" value="1"/>
</dbReference>
<dbReference type="PANTHER" id="PTHR43785:SF12">
    <property type="entry name" value="TYPE-1 GLUTAMINE SYNTHETASE 2"/>
    <property type="match status" value="1"/>
</dbReference>